<dbReference type="SUPFAM" id="SSF51338">
    <property type="entry name" value="Composite domain of metallo-dependent hydrolases"/>
    <property type="match status" value="1"/>
</dbReference>
<protein>
    <recommendedName>
        <fullName evidence="1">Amidohydrolase 3 domain-containing protein</fullName>
    </recommendedName>
</protein>
<dbReference type="RefSeq" id="WP_114803170.1">
    <property type="nucleotide sequence ID" value="NZ_QQAV01000005.1"/>
</dbReference>
<dbReference type="Gene3D" id="3.10.310.70">
    <property type="match status" value="1"/>
</dbReference>
<dbReference type="Pfam" id="PF07969">
    <property type="entry name" value="Amidohydro_3"/>
    <property type="match status" value="1"/>
</dbReference>
<accession>A0A370FEX0</accession>
<dbReference type="GO" id="GO:0016810">
    <property type="term" value="F:hydrolase activity, acting on carbon-nitrogen (but not peptide) bonds"/>
    <property type="evidence" value="ECO:0007669"/>
    <property type="project" value="InterPro"/>
</dbReference>
<dbReference type="PROSITE" id="PS51318">
    <property type="entry name" value="TAT"/>
    <property type="match status" value="1"/>
</dbReference>
<dbReference type="PANTHER" id="PTHR22642:SF21">
    <property type="entry name" value="PERIPLASMIC PROTEIN"/>
    <property type="match status" value="1"/>
</dbReference>
<sequence>MKRFSLGGPAAAATTNPDTPRYRHWCDPACVHEAEPEPPRRQFLRSSLGLATAGGIAGLGLGGALAGCASTAPAGPADLVLLNARIATVDAKRPRAQALAIVGEQFAAVGSDADMQRWIGPRTRVIDAQGRTVVPGLIDSHAHFIRGGLTYTQELRWDGVPSLADALVMLRDQARRTQPPHWVQVVGGFSPYQFREKRLPTLQEINAATGDVPCFVMNLYDRAFLNRAALRVLGFDRNTPNPIGSVLEKDAAGNPTGLVVNTTSLGGLVALFARVPKLSDGDQALSTQLYMREMNRLGLTSVVDAGGGGQNYPEHYSGIAQLAAERRMTLRISYNLFAQRPGQELADYQAWSQRVAPGQGDDWLRMVGAGEYILWAATDPANFGKSVTPAPAIMESKLTEVATYLVGKGWPIRMHASYDSTATRILDVLEKVNREVPMKNVRWALDHCETLSPRSMERVAAMGGRIAIQNRMSLDGEVFAQTWGREAAADAPAIGRMRAMGLPVACGTDSSRATSYNPWVSLHWLVTGKTMGDTRLNADRNLVSRDEALRMWTLEGAALTGDEPRKGSIQPGKLADFALLSDDYFAVPEDDIRDITAVLTVVGGTVVHGSGSFAAQAPAVVKPMPDWLPVNVYGGYQQRRKSGMAQAPGGAAMHGAGCCAGPASAPIIVGDRGNWRMSCGCAVI</sequence>
<evidence type="ECO:0000313" key="2">
    <source>
        <dbReference type="EMBL" id="RDI24142.1"/>
    </source>
</evidence>
<dbReference type="CDD" id="cd01300">
    <property type="entry name" value="YtcJ_like"/>
    <property type="match status" value="1"/>
</dbReference>
<keyword evidence="3" id="KW-1185">Reference proteome</keyword>
<reference evidence="2 3" key="1">
    <citation type="submission" date="2018-07" db="EMBL/GenBank/DDBJ databases">
        <title>Genomic Encyclopedia of Type Strains, Phase IV (KMG-IV): sequencing the most valuable type-strain genomes for metagenomic binning, comparative biology and taxonomic classification.</title>
        <authorList>
            <person name="Goeker M."/>
        </authorList>
    </citation>
    <scope>NUCLEOTIDE SEQUENCE [LARGE SCALE GENOMIC DNA]</scope>
    <source>
        <strain evidence="2 3">DSM 21352</strain>
    </source>
</reference>
<dbReference type="Gene3D" id="3.20.20.140">
    <property type="entry name" value="Metal-dependent hydrolases"/>
    <property type="match status" value="1"/>
</dbReference>
<organism evidence="2 3">
    <name type="scientific">Pseudacidovorax intermedius</name>
    <dbReference type="NCBI Taxonomy" id="433924"/>
    <lineage>
        <taxon>Bacteria</taxon>
        <taxon>Pseudomonadati</taxon>
        <taxon>Pseudomonadota</taxon>
        <taxon>Betaproteobacteria</taxon>
        <taxon>Burkholderiales</taxon>
        <taxon>Comamonadaceae</taxon>
        <taxon>Pseudacidovorax</taxon>
    </lineage>
</organism>
<name>A0A370FEX0_9BURK</name>
<dbReference type="InterPro" id="IPR013108">
    <property type="entry name" value="Amidohydro_3"/>
</dbReference>
<gene>
    <name evidence="2" type="ORF">DFR41_10557</name>
</gene>
<dbReference type="OrthoDB" id="9031471at2"/>
<dbReference type="AlphaFoldDB" id="A0A370FEX0"/>
<dbReference type="Proteomes" id="UP000255265">
    <property type="component" value="Unassembled WGS sequence"/>
</dbReference>
<evidence type="ECO:0000313" key="3">
    <source>
        <dbReference type="Proteomes" id="UP000255265"/>
    </source>
</evidence>
<dbReference type="InterPro" id="IPR033932">
    <property type="entry name" value="YtcJ-like"/>
</dbReference>
<dbReference type="InterPro" id="IPR011059">
    <property type="entry name" value="Metal-dep_hydrolase_composite"/>
</dbReference>
<proteinExistence type="predicted"/>
<comment type="caution">
    <text evidence="2">The sequence shown here is derived from an EMBL/GenBank/DDBJ whole genome shotgun (WGS) entry which is preliminary data.</text>
</comment>
<feature type="domain" description="Amidohydrolase 3" evidence="1">
    <location>
        <begin position="124"/>
        <end position="608"/>
    </location>
</feature>
<dbReference type="InterPro" id="IPR006311">
    <property type="entry name" value="TAT_signal"/>
</dbReference>
<dbReference type="PANTHER" id="PTHR22642">
    <property type="entry name" value="IMIDAZOLONEPROPIONASE"/>
    <property type="match status" value="1"/>
</dbReference>
<evidence type="ECO:0000259" key="1">
    <source>
        <dbReference type="Pfam" id="PF07969"/>
    </source>
</evidence>
<dbReference type="EMBL" id="QQAV01000005">
    <property type="protein sequence ID" value="RDI24142.1"/>
    <property type="molecule type" value="Genomic_DNA"/>
</dbReference>
<dbReference type="InterPro" id="IPR032466">
    <property type="entry name" value="Metal_Hydrolase"/>
</dbReference>
<dbReference type="SUPFAM" id="SSF51556">
    <property type="entry name" value="Metallo-dependent hydrolases"/>
    <property type="match status" value="1"/>
</dbReference>
<dbReference type="Gene3D" id="2.30.40.10">
    <property type="entry name" value="Urease, subunit C, domain 1"/>
    <property type="match status" value="1"/>
</dbReference>